<dbReference type="RefSeq" id="WP_084707031.1">
    <property type="nucleotide sequence ID" value="NZ_LQOM01000024.1"/>
</dbReference>
<evidence type="ECO:0000256" key="2">
    <source>
        <dbReference type="ARBA" id="ARBA00022806"/>
    </source>
</evidence>
<sequence>MTKQKRMTRPWIASATWMYRTSAYSGQTRCPFGRNLMLRPPRPHPRLIDRITATALTDLNKCVWRVGFGRDPAMSSLGRWSPAAALGTVAHSVKRQLGDPRGFEAIWDAAVATAQVRLAAEWAPATPPSPDNWPGWSLTKTRIRKAWLRSEPRPVARTAPAQSSFLPPLPWRELRLDHPSLPLAGQPDLVERVDGKIWVVDTKTGLRQADPSPDQRDQLLIYCALVQANLGEMPAVAAIETSRGERHAFSVDPNEVKTLMERAVDMLDSFNSAAADGFDESLASPSAEACGWCPFRIACHPFFQAYDETWEVSHAVLFTVESADVREHGAYVEGAVHLPLWRVDQKFISTGFPFQPLPSVGETWAAADYVGRGSSAVAAWNTTTFRWS</sequence>
<evidence type="ECO:0000256" key="1">
    <source>
        <dbReference type="ARBA" id="ARBA00022763"/>
    </source>
</evidence>
<evidence type="ECO:0000313" key="5">
    <source>
        <dbReference type="EMBL" id="PIB80133.1"/>
    </source>
</evidence>
<dbReference type="GO" id="GO:0004386">
    <property type="term" value="F:helicase activity"/>
    <property type="evidence" value="ECO:0007669"/>
    <property type="project" value="UniProtKB-KW"/>
</dbReference>
<dbReference type="Gene3D" id="3.90.320.10">
    <property type="match status" value="1"/>
</dbReference>
<keyword evidence="3" id="KW-0234">DNA repair</keyword>
<keyword evidence="2" id="KW-0547">Nucleotide-binding</keyword>
<keyword evidence="2" id="KW-0378">Hydrolase</keyword>
<dbReference type="Pfam" id="PF12705">
    <property type="entry name" value="PDDEXK_1"/>
    <property type="match status" value="1"/>
</dbReference>
<dbReference type="InterPro" id="IPR038726">
    <property type="entry name" value="PDDEXK_AddAB-type"/>
</dbReference>
<dbReference type="AlphaFoldDB" id="A0A2G5PPZ6"/>
<gene>
    <name evidence="5" type="ORF">CQY23_05825</name>
</gene>
<keyword evidence="1" id="KW-0227">DNA damage</keyword>
<dbReference type="EMBL" id="PDKV01000004">
    <property type="protein sequence ID" value="PIB80133.1"/>
    <property type="molecule type" value="Genomic_DNA"/>
</dbReference>
<reference evidence="5 6" key="1">
    <citation type="journal article" date="2017" name="Infect. Genet. Evol.">
        <title>The new phylogeny of the genus Mycobacterium: The old and the news.</title>
        <authorList>
            <person name="Tortoli E."/>
            <person name="Fedrizzi T."/>
            <person name="Meehan C.J."/>
            <person name="Trovato A."/>
            <person name="Grottola A."/>
            <person name="Giacobazzi E."/>
            <person name="Serpini G.F."/>
            <person name="Tagliazucchi S."/>
            <person name="Fabio A."/>
            <person name="Bettua C."/>
            <person name="Bertorelli R."/>
            <person name="Frascaro F."/>
            <person name="De Sanctis V."/>
            <person name="Pecorari M."/>
            <person name="Jousson O."/>
            <person name="Segata N."/>
            <person name="Cirillo D.M."/>
        </authorList>
    </citation>
    <scope>NUCLEOTIDE SEQUENCE [LARGE SCALE GENOMIC DNA]</scope>
    <source>
        <strain evidence="5 6">NCTC 12882</strain>
    </source>
</reference>
<organism evidence="5 6">
    <name type="scientific">Mycobacterium celatum</name>
    <dbReference type="NCBI Taxonomy" id="28045"/>
    <lineage>
        <taxon>Bacteria</taxon>
        <taxon>Bacillati</taxon>
        <taxon>Actinomycetota</taxon>
        <taxon>Actinomycetes</taxon>
        <taxon>Mycobacteriales</taxon>
        <taxon>Mycobacteriaceae</taxon>
        <taxon>Mycobacterium</taxon>
    </lineage>
</organism>
<keyword evidence="2" id="KW-0067">ATP-binding</keyword>
<protein>
    <recommendedName>
        <fullName evidence="4">PD-(D/E)XK endonuclease-like domain-containing protein</fullName>
    </recommendedName>
</protein>
<dbReference type="OrthoDB" id="4872205at2"/>
<feature type="domain" description="PD-(D/E)XK endonuclease-like" evidence="4">
    <location>
        <begin position="79"/>
        <end position="300"/>
    </location>
</feature>
<dbReference type="GO" id="GO:0006281">
    <property type="term" value="P:DNA repair"/>
    <property type="evidence" value="ECO:0007669"/>
    <property type="project" value="UniProtKB-KW"/>
</dbReference>
<dbReference type="InterPro" id="IPR011604">
    <property type="entry name" value="PDDEXK-like_dom_sf"/>
</dbReference>
<comment type="caution">
    <text evidence="5">The sequence shown here is derived from an EMBL/GenBank/DDBJ whole genome shotgun (WGS) entry which is preliminary data.</text>
</comment>
<evidence type="ECO:0000256" key="3">
    <source>
        <dbReference type="ARBA" id="ARBA00023204"/>
    </source>
</evidence>
<keyword evidence="2" id="KW-0347">Helicase</keyword>
<evidence type="ECO:0000313" key="6">
    <source>
        <dbReference type="Proteomes" id="UP000230971"/>
    </source>
</evidence>
<accession>A0A2G5PPZ6</accession>
<evidence type="ECO:0000259" key="4">
    <source>
        <dbReference type="Pfam" id="PF12705"/>
    </source>
</evidence>
<proteinExistence type="predicted"/>
<dbReference type="Proteomes" id="UP000230971">
    <property type="component" value="Unassembled WGS sequence"/>
</dbReference>
<name>A0A2G5PPZ6_MYCCE</name>